<keyword evidence="2" id="KW-0378">Hydrolase</keyword>
<organism evidence="2 3">
    <name type="scientific">Uabimicrobium amorphum</name>
    <dbReference type="NCBI Taxonomy" id="2596890"/>
    <lineage>
        <taxon>Bacteria</taxon>
        <taxon>Pseudomonadati</taxon>
        <taxon>Planctomycetota</taxon>
        <taxon>Candidatus Uabimicrobiia</taxon>
        <taxon>Candidatus Uabimicrobiales</taxon>
        <taxon>Candidatus Uabimicrobiaceae</taxon>
        <taxon>Candidatus Uabimicrobium</taxon>
    </lineage>
</organism>
<dbReference type="Pfam" id="PF00857">
    <property type="entry name" value="Isochorismatase"/>
    <property type="match status" value="1"/>
</dbReference>
<dbReference type="AlphaFoldDB" id="A0A5S9IX19"/>
<dbReference type="InterPro" id="IPR036380">
    <property type="entry name" value="Isochorismatase-like_sf"/>
</dbReference>
<keyword evidence="3" id="KW-1185">Reference proteome</keyword>
<evidence type="ECO:0000259" key="1">
    <source>
        <dbReference type="Pfam" id="PF00857"/>
    </source>
</evidence>
<dbReference type="RefSeq" id="WP_368238790.1">
    <property type="nucleotide sequence ID" value="NZ_JAZFBD010000005.1"/>
</dbReference>
<gene>
    <name evidence="2" type="ORF">UABAM_06511</name>
</gene>
<evidence type="ECO:0000313" key="3">
    <source>
        <dbReference type="Proteomes" id="UP000326354"/>
    </source>
</evidence>
<accession>A0A5S9IX19</accession>
<dbReference type="EMBL" id="AP019860">
    <property type="protein sequence ID" value="BBM88095.1"/>
    <property type="molecule type" value="Genomic_DNA"/>
</dbReference>
<dbReference type="PANTHER" id="PTHR14119:SF3">
    <property type="entry name" value="ISOCHORISMATASE DOMAIN-CONTAINING PROTEIN 2"/>
    <property type="match status" value="1"/>
</dbReference>
<evidence type="ECO:0000313" key="2">
    <source>
        <dbReference type="EMBL" id="BBM88095.1"/>
    </source>
</evidence>
<dbReference type="InterPro" id="IPR050993">
    <property type="entry name" value="Isochorismatase_domain"/>
</dbReference>
<protein>
    <submittedName>
        <fullName evidence="2">Hydrolase</fullName>
    </submittedName>
</protein>
<feature type="domain" description="Isochorismatase-like" evidence="1">
    <location>
        <begin position="10"/>
        <end position="168"/>
    </location>
</feature>
<dbReference type="SUPFAM" id="SSF52499">
    <property type="entry name" value="Isochorismatase-like hydrolases"/>
    <property type="match status" value="1"/>
</dbReference>
<dbReference type="GO" id="GO:0016787">
    <property type="term" value="F:hydrolase activity"/>
    <property type="evidence" value="ECO:0007669"/>
    <property type="project" value="UniProtKB-KW"/>
</dbReference>
<dbReference type="KEGG" id="uam:UABAM_06511"/>
<dbReference type="InterPro" id="IPR000868">
    <property type="entry name" value="Isochorismatase-like_dom"/>
</dbReference>
<dbReference type="PANTHER" id="PTHR14119">
    <property type="entry name" value="HYDROLASE"/>
    <property type="match status" value="1"/>
</dbReference>
<proteinExistence type="predicted"/>
<dbReference type="Gene3D" id="3.40.50.850">
    <property type="entry name" value="Isochorismatase-like"/>
    <property type="match status" value="1"/>
</dbReference>
<name>A0A5S9IX19_UABAM</name>
<sequence>MGLLDVNRSIVVVIDLQGKLMDMIYRPNLVIASTIRLMKLADIFKVPVIITEQYPKGLGKTHPEVLSVYEGLTTEKMHMEKDSFGCCGDEQFYSLLQSARPDVALEEQQVVIAGIEAHICVMQTVVELIQRGVETHLCWECISGRGEEYRHHALQRMQREGASITNHESVGFEWARDKNHSCFKEMNRLFREGQITQ</sequence>
<dbReference type="Proteomes" id="UP000326354">
    <property type="component" value="Chromosome"/>
</dbReference>
<reference evidence="2 3" key="1">
    <citation type="submission" date="2019-08" db="EMBL/GenBank/DDBJ databases">
        <title>Complete genome sequence of Candidatus Uab amorphum.</title>
        <authorList>
            <person name="Shiratori T."/>
            <person name="Suzuki S."/>
            <person name="Kakizawa Y."/>
            <person name="Ishida K."/>
        </authorList>
    </citation>
    <scope>NUCLEOTIDE SEQUENCE [LARGE SCALE GENOMIC DNA]</scope>
    <source>
        <strain evidence="2 3">SRT547</strain>
    </source>
</reference>